<proteinExistence type="evidence at transcript level"/>
<feature type="compositionally biased region" description="Polar residues" evidence="11">
    <location>
        <begin position="574"/>
        <end position="602"/>
    </location>
</feature>
<feature type="region of interest" description="Disordered" evidence="11">
    <location>
        <begin position="785"/>
        <end position="856"/>
    </location>
</feature>
<feature type="compositionally biased region" description="Polar residues" evidence="11">
    <location>
        <begin position="1547"/>
        <end position="1566"/>
    </location>
</feature>
<dbReference type="SMART" id="SM00750">
    <property type="entry name" value="KIND"/>
    <property type="match status" value="1"/>
</dbReference>
<dbReference type="GO" id="GO:0003779">
    <property type="term" value="F:actin binding"/>
    <property type="evidence" value="ECO:0007669"/>
    <property type="project" value="InterPro"/>
</dbReference>
<feature type="compositionally biased region" description="Basic and acidic residues" evidence="11">
    <location>
        <begin position="646"/>
        <end position="659"/>
    </location>
</feature>
<feature type="compositionally biased region" description="Low complexity" evidence="11">
    <location>
        <begin position="1609"/>
        <end position="1624"/>
    </location>
</feature>
<evidence type="ECO:0000259" key="13">
    <source>
        <dbReference type="PROSITE" id="PS51082"/>
    </source>
</evidence>
<dbReference type="InterPro" id="IPR003124">
    <property type="entry name" value="WH2_dom"/>
</dbReference>
<dbReference type="FunFam" id="3.80.10.10:FF:000165">
    <property type="entry name" value="Centrosomal protein of 97 kDa"/>
    <property type="match status" value="1"/>
</dbReference>
<keyword evidence="4" id="KW-0677">Repeat</keyword>
<feature type="region of interest" description="Disordered" evidence="11">
    <location>
        <begin position="296"/>
        <end position="331"/>
    </location>
</feature>
<evidence type="ECO:0000256" key="9">
    <source>
        <dbReference type="ARBA" id="ARBA00076677"/>
    </source>
</evidence>
<dbReference type="InterPro" id="IPR050576">
    <property type="entry name" value="Cilia_flagella_integrity"/>
</dbReference>
<feature type="compositionally biased region" description="Basic and acidic residues" evidence="11">
    <location>
        <begin position="296"/>
        <end position="313"/>
    </location>
</feature>
<evidence type="ECO:0000313" key="15">
    <source>
        <dbReference type="EMBL" id="CAB3263080.1"/>
    </source>
</evidence>
<dbReference type="PROSITE" id="PS51450">
    <property type="entry name" value="LRR"/>
    <property type="match status" value="3"/>
</dbReference>
<keyword evidence="2" id="KW-0963">Cytoplasm</keyword>
<evidence type="ECO:0000256" key="6">
    <source>
        <dbReference type="ARBA" id="ARBA00023212"/>
    </source>
</evidence>
<evidence type="ECO:0000256" key="11">
    <source>
        <dbReference type="SAM" id="MobiDB-lite"/>
    </source>
</evidence>
<dbReference type="SUPFAM" id="SSF52058">
    <property type="entry name" value="L domain-like"/>
    <property type="match status" value="1"/>
</dbReference>
<feature type="region of interest" description="Disordered" evidence="11">
    <location>
        <begin position="541"/>
        <end position="689"/>
    </location>
</feature>
<dbReference type="Gene3D" id="1.10.510.10">
    <property type="entry name" value="Transferase(Phosphotransferase) domain 1"/>
    <property type="match status" value="1"/>
</dbReference>
<dbReference type="PANTHER" id="PTHR45973">
    <property type="entry name" value="PROTEIN PHOSPHATASE 1 REGULATORY SUBUNIT SDS22-RELATED"/>
    <property type="match status" value="1"/>
</dbReference>
<dbReference type="GO" id="GO:0030030">
    <property type="term" value="P:cell projection organization"/>
    <property type="evidence" value="ECO:0007669"/>
    <property type="project" value="UniProtKB-KW"/>
</dbReference>
<dbReference type="InterPro" id="IPR013783">
    <property type="entry name" value="Ig-like_fold"/>
</dbReference>
<feature type="compositionally biased region" description="Polar residues" evidence="11">
    <location>
        <begin position="1354"/>
        <end position="1364"/>
    </location>
</feature>
<feature type="domain" description="KIND" evidence="14">
    <location>
        <begin position="1044"/>
        <end position="1207"/>
    </location>
</feature>
<evidence type="ECO:0000259" key="12">
    <source>
        <dbReference type="PROSITE" id="PS50853"/>
    </source>
</evidence>
<dbReference type="PROSITE" id="PS51377">
    <property type="entry name" value="KIND"/>
    <property type="match status" value="1"/>
</dbReference>
<evidence type="ECO:0000256" key="1">
    <source>
        <dbReference type="ARBA" id="ARBA00004300"/>
    </source>
</evidence>
<dbReference type="Gene3D" id="2.60.40.10">
    <property type="entry name" value="Immunoglobulins"/>
    <property type="match status" value="1"/>
</dbReference>
<dbReference type="Gene3D" id="3.80.10.10">
    <property type="entry name" value="Ribonuclease Inhibitor"/>
    <property type="match status" value="2"/>
</dbReference>
<dbReference type="InterPro" id="IPR036116">
    <property type="entry name" value="FN3_sf"/>
</dbReference>
<gene>
    <name evidence="15" type="primary">LOC101242116</name>
</gene>
<dbReference type="PROSITE" id="PS50853">
    <property type="entry name" value="FN3"/>
    <property type="match status" value="1"/>
</dbReference>
<dbReference type="Pfam" id="PF14580">
    <property type="entry name" value="LRR_9"/>
    <property type="match status" value="1"/>
</dbReference>
<dbReference type="PANTHER" id="PTHR45973:SF2">
    <property type="entry name" value="CENTROSOMAL PROTEIN OF 97 KDA"/>
    <property type="match status" value="1"/>
</dbReference>
<feature type="region of interest" description="Disordered" evidence="11">
    <location>
        <begin position="364"/>
        <end position="390"/>
    </location>
</feature>
<sequence length="1668" mass="187330">MLESGVLNLSNQFLSGDKLIAYLDEVKGESIHTLILDDNYLRKIMPGSLCVENVMQISLAKNQLTRTLNIQQFPCLRVLNLSSNLLMQLDGLNHLKYLEWISLSGNQLGNIDLLNSCTNLVHVDASDNEICGCPNLPNLKNLHTLLMQKNQLSDLQYFPDNIPKGIRILSLANNKITDLNQVKHLSSLPSLEQLSLAKNSCIDHSYMPTSTSLPSFNYRPFIINWCNNLSILDGIQVSQRENMKAEWLLSQGRGRAFDIGQHIELTEYLASVSPHVQYSYMVEDSDEEKIDKILEKKQKIDGKTSPMKKEDKSVSAPLELPKSRSQRIPEVEKRRRVQAWLGNTSHTPDTKLSKVRGQNYTAIHSKSHFDDDHSTDHERERKYSQSDIPMDDLNLHTNLLLSESEFVTGDDLPPPAVTPVKSSPHKSPLKSKSGGLSLIQKQYESPVTTSSSESTERWARRTLTSNMLEKPLPKPITCEHTPTLKQPITPAMLHIALNAGEMASPMLHDIDKSLSMSKYEEYEMRPIKPLNTDLQLKMYGATSTASPHASTKSRPPPLKKNSGVTSKHAVTGLRKSTSVSKEASTPMPRTSTKKQSNVTMKKTTIPIKKELSKVSKPSSPHRKRQQYSASNRELPNKSTTTKRKKTSEQPDHGSRHTDLVEENEDETTSNRSYTIRKHHHDRAGEPSNNSEYQPFAYTFPTDVKHVLAATKIQAAWRGFQARWKNPKVLQIRQELRYRRSEQYISLLCHELQMLKEKQEAEKRMRELQTEAIRFMWAQIRQLQQDQKTGSAGEKIKCQTCKSSHPKRQACDKRSSRSPRRSPKSSSPRSGHKVKQFKMSPRLKSRMADSESMLSSTCGGDTLVEYPTTSTQIKKADVSWRDDVDATIFHTTIDTTPVPTSVIVKEKFVEDTDEGRGSLTTDVEGIQTSDNDTKNSNKDDQELKSTVEQLQQQVLQLQCALLSFSDKLVNDDSTENMDTNNTSIFIPAIQNLATSIEDEDEVDTQVQPQEFSSDIRVESASPDMKKLVRIEDEEITSARDDAPKISLEAILTALDSALLEQELWSLCEQACLALKKKKQTIKYVATDTMHVRKDGMIRFQENIDPEKIDELFIAPEVVLSEKSEDNFKSSVFGLSVTLWSAADFQMKDEEAPSFSPEFESLLVAMSHDNCNERADIDFVLKTCEEYHSKTQRNSLEVCSSLFLEASDFRHQKKRELGSKLMQDVINSGRQQTKTNFVAHVAPTIRNFSFALKPVTERQLSPKPLCDLTPHENLMKEIQSGKELKKSAKPKVYTIRDMFEEDPSLLQKLNILPGQRRKNVKALQIALRRQQPSDPKSPPKSGIPTPPRALRAEIRNNPTLNTSDDATTNDNCSVILRWHPAHIYNKQGNEMPKEAIVGYRIYVNGQPKGMVAGTKTRALLDGLHRSCEYKIHVHAVAALGESDPSNVVIVYITQHQVVTQRSEVFSSPYQKETSKLHSQEAELANENKNNLTTSQPINPIPSNTKSSSNVPKPKVKICAVFPKQEVKNNEGKSPSTSPTIMQHGESATDKTGGSPLNNSSDSWTTAVSQDDRNKTVSRSPGSGDDIVDRVLRRYGIQKNVPPPAPVSSEKASQSQNTQQQAASTVSTDDETMQSFVSDSNNSQPSSASSADNITPRSKALLEQLKDELLM</sequence>
<dbReference type="InterPro" id="IPR011019">
    <property type="entry name" value="KIND_dom"/>
</dbReference>
<evidence type="ECO:0000256" key="8">
    <source>
        <dbReference type="ARBA" id="ARBA00068862"/>
    </source>
</evidence>
<dbReference type="GO" id="GO:0005813">
    <property type="term" value="C:centrosome"/>
    <property type="evidence" value="ECO:0007669"/>
    <property type="project" value="UniProtKB-SubCell"/>
</dbReference>
<dbReference type="GO" id="GO:1902018">
    <property type="term" value="P:negative regulation of cilium assembly"/>
    <property type="evidence" value="ECO:0007669"/>
    <property type="project" value="TreeGrafter"/>
</dbReference>
<evidence type="ECO:0000259" key="14">
    <source>
        <dbReference type="PROSITE" id="PS51377"/>
    </source>
</evidence>
<dbReference type="CDD" id="cd00063">
    <property type="entry name" value="FN3"/>
    <property type="match status" value="1"/>
</dbReference>
<keyword evidence="6" id="KW-0206">Cytoskeleton</keyword>
<feature type="region of interest" description="Disordered" evidence="11">
    <location>
        <begin position="406"/>
        <end position="434"/>
    </location>
</feature>
<feature type="coiled-coil region" evidence="10">
    <location>
        <begin position="939"/>
        <end position="966"/>
    </location>
</feature>
<dbReference type="InterPro" id="IPR032675">
    <property type="entry name" value="LRR_dom_sf"/>
</dbReference>
<name>A0A6F9DJ80_9ASCI</name>
<feature type="region of interest" description="Disordered" evidence="11">
    <location>
        <begin position="1485"/>
        <end position="1668"/>
    </location>
</feature>
<protein>
    <recommendedName>
        <fullName evidence="8">Centrosomal protein of 97 kDa</fullName>
    </recommendedName>
    <alternativeName>
        <fullName evidence="9">Leucine-rich repeat and IQ domain-containing protein 2</fullName>
    </alternativeName>
</protein>
<dbReference type="SMART" id="SM00060">
    <property type="entry name" value="FN3"/>
    <property type="match status" value="1"/>
</dbReference>
<evidence type="ECO:0000256" key="2">
    <source>
        <dbReference type="ARBA" id="ARBA00022490"/>
    </source>
</evidence>
<feature type="region of interest" description="Disordered" evidence="11">
    <location>
        <begin position="910"/>
        <end position="938"/>
    </location>
</feature>
<dbReference type="CDD" id="cd23767">
    <property type="entry name" value="IQCD"/>
    <property type="match status" value="1"/>
</dbReference>
<dbReference type="InterPro" id="IPR001611">
    <property type="entry name" value="Leu-rich_rpt"/>
</dbReference>
<accession>A0A6F9DJ80</accession>
<feature type="compositionally biased region" description="Low complexity" evidence="11">
    <location>
        <begin position="1499"/>
        <end position="1510"/>
    </location>
</feature>
<dbReference type="InterPro" id="IPR003961">
    <property type="entry name" value="FN3_dom"/>
</dbReference>
<feature type="compositionally biased region" description="Polar residues" evidence="11">
    <location>
        <begin position="541"/>
        <end position="553"/>
    </location>
</feature>
<dbReference type="SUPFAM" id="SSF49265">
    <property type="entry name" value="Fibronectin type III"/>
    <property type="match status" value="1"/>
</dbReference>
<dbReference type="PROSITE" id="PS50096">
    <property type="entry name" value="IQ"/>
    <property type="match status" value="1"/>
</dbReference>
<feature type="region of interest" description="Disordered" evidence="11">
    <location>
        <begin position="1326"/>
        <end position="1364"/>
    </location>
</feature>
<evidence type="ECO:0000256" key="5">
    <source>
        <dbReference type="ARBA" id="ARBA00022794"/>
    </source>
</evidence>
<reference evidence="15" key="1">
    <citation type="submission" date="2020-04" db="EMBL/GenBank/DDBJ databases">
        <authorList>
            <person name="Neveu A P."/>
        </authorList>
    </citation>
    <scope>NUCLEOTIDE SEQUENCE</scope>
    <source>
        <tissue evidence="15">Whole embryo</tissue>
    </source>
</reference>
<organism evidence="15">
    <name type="scientific">Phallusia mammillata</name>
    <dbReference type="NCBI Taxonomy" id="59560"/>
    <lineage>
        <taxon>Eukaryota</taxon>
        <taxon>Metazoa</taxon>
        <taxon>Chordata</taxon>
        <taxon>Tunicata</taxon>
        <taxon>Ascidiacea</taxon>
        <taxon>Phlebobranchia</taxon>
        <taxon>Ascidiidae</taxon>
        <taxon>Phallusia</taxon>
    </lineage>
</organism>
<comment type="function">
    <text evidence="7">Acts as a key negative regulator of ciliogenesis in collaboration with CCP110 by capping the mother centriole thereby preventing cilia formation. Required for recruitment of CCP110 to the centrosome.</text>
</comment>
<feature type="domain" description="Fibronectin type-III" evidence="12">
    <location>
        <begin position="1356"/>
        <end position="1454"/>
    </location>
</feature>
<comment type="subcellular location">
    <subcellularLocation>
        <location evidence="1">Cytoplasm</location>
        <location evidence="1">Cytoskeleton</location>
        <location evidence="1">Microtubule organizing center</location>
        <location evidence="1">Centrosome</location>
    </subcellularLocation>
</comment>
<evidence type="ECO:0000256" key="3">
    <source>
        <dbReference type="ARBA" id="ARBA00022614"/>
    </source>
</evidence>
<feature type="compositionally biased region" description="Basic residues" evidence="11">
    <location>
        <begin position="829"/>
        <end position="844"/>
    </location>
</feature>
<keyword evidence="10" id="KW-0175">Coiled coil</keyword>
<evidence type="ECO:0000256" key="10">
    <source>
        <dbReference type="SAM" id="Coils"/>
    </source>
</evidence>
<evidence type="ECO:0000256" key="4">
    <source>
        <dbReference type="ARBA" id="ARBA00022737"/>
    </source>
</evidence>
<feature type="domain" description="WH2" evidence="13">
    <location>
        <begin position="1268"/>
        <end position="1285"/>
    </location>
</feature>
<dbReference type="Pfam" id="PF16474">
    <property type="entry name" value="KIND"/>
    <property type="match status" value="1"/>
</dbReference>
<feature type="compositionally biased region" description="Polar residues" evidence="11">
    <location>
        <begin position="1529"/>
        <end position="1538"/>
    </location>
</feature>
<feature type="compositionally biased region" description="Basic and acidic residues" evidence="11">
    <location>
        <begin position="367"/>
        <end position="384"/>
    </location>
</feature>
<keyword evidence="3" id="KW-0433">Leucine-rich repeat</keyword>
<evidence type="ECO:0000256" key="7">
    <source>
        <dbReference type="ARBA" id="ARBA00058656"/>
    </source>
</evidence>
<keyword evidence="5" id="KW-0970">Cilium biogenesis/degradation</keyword>
<dbReference type="EMBL" id="LR787218">
    <property type="protein sequence ID" value="CAB3263080.1"/>
    <property type="molecule type" value="mRNA"/>
</dbReference>
<dbReference type="PROSITE" id="PS51082">
    <property type="entry name" value="WH2"/>
    <property type="match status" value="1"/>
</dbReference>
<feature type="compositionally biased region" description="Low complexity" evidence="11">
    <location>
        <begin position="1635"/>
        <end position="1650"/>
    </location>
</feature>